<feature type="transmembrane region" description="Helical" evidence="9">
    <location>
        <begin position="20"/>
        <end position="50"/>
    </location>
</feature>
<keyword evidence="9" id="KW-0812">Transmembrane</keyword>
<dbReference type="PANTHER" id="PTHR24421">
    <property type="entry name" value="NITRATE/NITRITE SENSOR PROTEIN NARX-RELATED"/>
    <property type="match status" value="1"/>
</dbReference>
<dbReference type="InterPro" id="IPR011712">
    <property type="entry name" value="Sig_transdc_His_kin_sub3_dim/P"/>
</dbReference>
<feature type="domain" description="Signal transduction histidine kinase subgroup 3 dimerisation and phosphoacceptor" evidence="10">
    <location>
        <begin position="184"/>
        <end position="247"/>
    </location>
</feature>
<evidence type="ECO:0000256" key="1">
    <source>
        <dbReference type="ARBA" id="ARBA00000085"/>
    </source>
</evidence>
<comment type="catalytic activity">
    <reaction evidence="1">
        <text>ATP + protein L-histidine = ADP + protein N-phospho-L-histidine.</text>
        <dbReference type="EC" id="2.7.13.3"/>
    </reaction>
</comment>
<feature type="transmembrane region" description="Helical" evidence="9">
    <location>
        <begin position="90"/>
        <end position="111"/>
    </location>
</feature>
<gene>
    <name evidence="11" type="ORF">GCM10017559_69590</name>
</gene>
<protein>
    <recommendedName>
        <fullName evidence="2">histidine kinase</fullName>
        <ecNumber evidence="2">2.7.13.3</ecNumber>
    </recommendedName>
</protein>
<dbReference type="InterPro" id="IPR050482">
    <property type="entry name" value="Sensor_HK_TwoCompSys"/>
</dbReference>
<keyword evidence="5" id="KW-0547">Nucleotide-binding</keyword>
<dbReference type="Gene3D" id="1.20.5.1930">
    <property type="match status" value="1"/>
</dbReference>
<evidence type="ECO:0000256" key="7">
    <source>
        <dbReference type="ARBA" id="ARBA00022840"/>
    </source>
</evidence>
<feature type="transmembrane region" description="Helical" evidence="9">
    <location>
        <begin position="62"/>
        <end position="84"/>
    </location>
</feature>
<dbReference type="Gene3D" id="3.30.565.10">
    <property type="entry name" value="Histidine kinase-like ATPase, C-terminal domain"/>
    <property type="match status" value="1"/>
</dbReference>
<reference evidence="12" key="1">
    <citation type="journal article" date="2019" name="Int. J. Syst. Evol. Microbiol.">
        <title>The Global Catalogue of Microorganisms (GCM) 10K type strain sequencing project: providing services to taxonomists for standard genome sequencing and annotation.</title>
        <authorList>
            <consortium name="The Broad Institute Genomics Platform"/>
            <consortium name="The Broad Institute Genome Sequencing Center for Infectious Disease"/>
            <person name="Wu L."/>
            <person name="Ma J."/>
        </authorList>
    </citation>
    <scope>NUCLEOTIDE SEQUENCE [LARGE SCALE GENOMIC DNA]</scope>
    <source>
        <strain evidence="12">JCM 3106</strain>
    </source>
</reference>
<evidence type="ECO:0000259" key="10">
    <source>
        <dbReference type="Pfam" id="PF07730"/>
    </source>
</evidence>
<dbReference type="SUPFAM" id="SSF55874">
    <property type="entry name" value="ATPase domain of HSP90 chaperone/DNA topoisomerase II/histidine kinase"/>
    <property type="match status" value="1"/>
</dbReference>
<evidence type="ECO:0000256" key="5">
    <source>
        <dbReference type="ARBA" id="ARBA00022741"/>
    </source>
</evidence>
<evidence type="ECO:0000256" key="2">
    <source>
        <dbReference type="ARBA" id="ARBA00012438"/>
    </source>
</evidence>
<dbReference type="EMBL" id="BAAAWD010000019">
    <property type="protein sequence ID" value="GAA3032404.1"/>
    <property type="molecule type" value="Genomic_DNA"/>
</dbReference>
<evidence type="ECO:0000313" key="12">
    <source>
        <dbReference type="Proteomes" id="UP001499930"/>
    </source>
</evidence>
<dbReference type="Pfam" id="PF07730">
    <property type="entry name" value="HisKA_3"/>
    <property type="match status" value="1"/>
</dbReference>
<evidence type="ECO:0000313" key="11">
    <source>
        <dbReference type="EMBL" id="GAA3032404.1"/>
    </source>
</evidence>
<accession>A0ABP6L6R7</accession>
<keyword evidence="9" id="KW-1133">Transmembrane helix</keyword>
<evidence type="ECO:0000256" key="3">
    <source>
        <dbReference type="ARBA" id="ARBA00022553"/>
    </source>
</evidence>
<evidence type="ECO:0000256" key="9">
    <source>
        <dbReference type="SAM" id="Phobius"/>
    </source>
</evidence>
<comment type="caution">
    <text evidence="11">The sequence shown here is derived from an EMBL/GenBank/DDBJ whole genome shotgun (WGS) entry which is preliminary data.</text>
</comment>
<keyword evidence="7" id="KW-0067">ATP-binding</keyword>
<dbReference type="EC" id="2.7.13.3" evidence="2"/>
<proteinExistence type="predicted"/>
<dbReference type="InterPro" id="IPR036890">
    <property type="entry name" value="HATPase_C_sf"/>
</dbReference>
<keyword evidence="9" id="KW-0472">Membrane</keyword>
<dbReference type="CDD" id="cd16917">
    <property type="entry name" value="HATPase_UhpB-NarQ-NarX-like"/>
    <property type="match status" value="1"/>
</dbReference>
<sequence length="384" mass="39395">MRLRIVGPVSVRENIRVAAVAAVVLAGIGGAPMFGAAPMASVTTAVATLVWVAAGRWARTRLAAVTCVAAAVSLAVTVATLAGLPLSQEAGMFGLTESVTLMVLAGLTVRWSPVRQAAVAGAFAGLASAVWLLRFIAPSSLLEAVGACAFWSAGTMIAAGTGAYLRSLDARRARAVADGRAALRLQLAGDLHDFVAHDISEMVAHAQAGRTVGPGDPGQALAALERIERAGQRAMSALDRTVLMLHGDELATTSPLPGLAELSGLAERFAAAGRARVRVNVDPDLEETVPRETAATAFRIVSESLTNVRRHAPDATLVDVTVTMESAMLVVTVNNDGVTGPDESGRGGFGLPVLADHLRSLGGLLHAGPVPGGWSLTARIPLAP</sequence>
<dbReference type="Proteomes" id="UP001499930">
    <property type="component" value="Unassembled WGS sequence"/>
</dbReference>
<keyword evidence="6" id="KW-0418">Kinase</keyword>
<dbReference type="PANTHER" id="PTHR24421:SF10">
    <property type="entry name" value="NITRATE_NITRITE SENSOR PROTEIN NARQ"/>
    <property type="match status" value="1"/>
</dbReference>
<evidence type="ECO:0000256" key="4">
    <source>
        <dbReference type="ARBA" id="ARBA00022679"/>
    </source>
</evidence>
<evidence type="ECO:0000256" key="6">
    <source>
        <dbReference type="ARBA" id="ARBA00022777"/>
    </source>
</evidence>
<keyword evidence="8" id="KW-0902">Two-component regulatory system</keyword>
<evidence type="ECO:0000256" key="8">
    <source>
        <dbReference type="ARBA" id="ARBA00023012"/>
    </source>
</evidence>
<organism evidence="11 12">
    <name type="scientific">Streptosporangium longisporum</name>
    <dbReference type="NCBI Taxonomy" id="46187"/>
    <lineage>
        <taxon>Bacteria</taxon>
        <taxon>Bacillati</taxon>
        <taxon>Actinomycetota</taxon>
        <taxon>Actinomycetes</taxon>
        <taxon>Streptosporangiales</taxon>
        <taxon>Streptosporangiaceae</taxon>
        <taxon>Streptosporangium</taxon>
    </lineage>
</organism>
<keyword evidence="3" id="KW-0597">Phosphoprotein</keyword>
<keyword evidence="4" id="KW-0808">Transferase</keyword>
<name>A0ABP6L6R7_9ACTN</name>
<keyword evidence="12" id="KW-1185">Reference proteome</keyword>
<feature type="transmembrane region" description="Helical" evidence="9">
    <location>
        <begin position="144"/>
        <end position="165"/>
    </location>
</feature>
<feature type="transmembrane region" description="Helical" evidence="9">
    <location>
        <begin position="118"/>
        <end position="138"/>
    </location>
</feature>